<keyword evidence="1" id="KW-1015">Disulfide bond</keyword>
<evidence type="ECO:0000256" key="1">
    <source>
        <dbReference type="ARBA" id="ARBA00023157"/>
    </source>
</evidence>
<dbReference type="KEGG" id="cvn:111132615"/>
<dbReference type="CDD" id="cd00033">
    <property type="entry name" value="CCP"/>
    <property type="match status" value="1"/>
</dbReference>
<proteinExistence type="predicted"/>
<comment type="caution">
    <text evidence="2">Lacks conserved residue(s) required for the propagation of feature annotation.</text>
</comment>
<dbReference type="SMART" id="SM00032">
    <property type="entry name" value="CCP"/>
    <property type="match status" value="1"/>
</dbReference>
<dbReference type="Proteomes" id="UP000694844">
    <property type="component" value="Chromosome 5"/>
</dbReference>
<reference evidence="6" key="1">
    <citation type="submission" date="2025-08" db="UniProtKB">
        <authorList>
            <consortium name="RefSeq"/>
        </authorList>
    </citation>
    <scope>IDENTIFICATION</scope>
    <source>
        <tissue evidence="6">Whole sample</tissue>
    </source>
</reference>
<dbReference type="InterPro" id="IPR035976">
    <property type="entry name" value="Sushi/SCR/CCP_sf"/>
</dbReference>
<keyword evidence="3" id="KW-0472">Membrane</keyword>
<keyword evidence="3" id="KW-1133">Transmembrane helix</keyword>
<evidence type="ECO:0000256" key="2">
    <source>
        <dbReference type="PROSITE-ProRule" id="PRU00302"/>
    </source>
</evidence>
<accession>A0A8B8E7N5</accession>
<evidence type="ECO:0000313" key="5">
    <source>
        <dbReference type="Proteomes" id="UP000694844"/>
    </source>
</evidence>
<evidence type="ECO:0000313" key="6">
    <source>
        <dbReference type="RefSeq" id="XP_022336150.1"/>
    </source>
</evidence>
<dbReference type="Pfam" id="PF00084">
    <property type="entry name" value="Sushi"/>
    <property type="match status" value="1"/>
</dbReference>
<keyword evidence="2" id="KW-0768">Sushi</keyword>
<evidence type="ECO:0000259" key="4">
    <source>
        <dbReference type="PROSITE" id="PS50923"/>
    </source>
</evidence>
<feature type="transmembrane region" description="Helical" evidence="3">
    <location>
        <begin position="481"/>
        <end position="500"/>
    </location>
</feature>
<keyword evidence="3" id="KW-0812">Transmembrane</keyword>
<dbReference type="Gene3D" id="2.10.70.10">
    <property type="entry name" value="Complement Module, domain 1"/>
    <property type="match status" value="1"/>
</dbReference>
<evidence type="ECO:0000256" key="3">
    <source>
        <dbReference type="SAM" id="Phobius"/>
    </source>
</evidence>
<protein>
    <submittedName>
        <fullName evidence="6">Uncharacterized protein LOC111132615</fullName>
    </submittedName>
</protein>
<keyword evidence="5" id="KW-1185">Reference proteome</keyword>
<dbReference type="SUPFAM" id="SSF57535">
    <property type="entry name" value="Complement control module/SCR domain"/>
    <property type="match status" value="1"/>
</dbReference>
<dbReference type="OrthoDB" id="6161811at2759"/>
<feature type="domain" description="Sushi" evidence="4">
    <location>
        <begin position="363"/>
        <end position="420"/>
    </location>
</feature>
<dbReference type="AlphaFoldDB" id="A0A8B8E7N5"/>
<sequence length="514" mass="56491">MANRGLAVVAIICSFGICAYVFIAGSKNFAFNPIYLELDGNRSTCLTTVGSYPNEQFRLIAAPEPYAISRIVIEYKHNKTDELSGFYLFVANNCSQDWEKVTPVYRHQGPVLGSSRVAVTFPAKAPQIGQCVRIYVNRTSDILPAGYSPRAKLDICNVEILGCRVGYFGDDCASPCPQACKNECNPDSGKCLDDVTVTDQEYHEVLCHDPGFLQDSLSIICVGDPLAQPVVITSSYSGNIESCPQRHSWEPLSLGPCYSNALNSLCYNDDVCTVDSQDVFMDNSTICLQGDVFVLKLQYRCQKVCSITDNERNVPFATLTEVDQSGAVVLHYTCVEGFTSTVLDVPCDMEALTWIGDFPDCRKKCSVTDIDKNASNADWWSNDTHLSYTCNLGYTLNSGNLQRTCLNDGTWSGTLPTCTKKTCSCLCGDAFSGSTQFNASDALERKIEEIKSLLTVDRRTTSRFNRSLESVMDHRLSTQSIGYGVGVTVLVIICGLICIPDIPKLVKDIRCGCH</sequence>
<dbReference type="InterPro" id="IPR000436">
    <property type="entry name" value="Sushi_SCR_CCP_dom"/>
</dbReference>
<dbReference type="PROSITE" id="PS50923">
    <property type="entry name" value="SUSHI"/>
    <property type="match status" value="1"/>
</dbReference>
<dbReference type="Gene3D" id="2.60.120.260">
    <property type="entry name" value="Galactose-binding domain-like"/>
    <property type="match status" value="1"/>
</dbReference>
<organism evidence="5 6">
    <name type="scientific">Crassostrea virginica</name>
    <name type="common">Eastern oyster</name>
    <dbReference type="NCBI Taxonomy" id="6565"/>
    <lineage>
        <taxon>Eukaryota</taxon>
        <taxon>Metazoa</taxon>
        <taxon>Spiralia</taxon>
        <taxon>Lophotrochozoa</taxon>
        <taxon>Mollusca</taxon>
        <taxon>Bivalvia</taxon>
        <taxon>Autobranchia</taxon>
        <taxon>Pteriomorphia</taxon>
        <taxon>Ostreida</taxon>
        <taxon>Ostreoidea</taxon>
        <taxon>Ostreidae</taxon>
        <taxon>Crassostrea</taxon>
    </lineage>
</organism>
<dbReference type="GeneID" id="111132615"/>
<gene>
    <name evidence="6" type="primary">LOC111132615</name>
</gene>
<name>A0A8B8E7N5_CRAVI</name>
<dbReference type="RefSeq" id="XP_022336150.1">
    <property type="nucleotide sequence ID" value="XM_022480442.1"/>
</dbReference>